<dbReference type="EMBL" id="VIWT01000001">
    <property type="protein sequence ID" value="TWF99215.1"/>
    <property type="molecule type" value="Genomic_DNA"/>
</dbReference>
<accession>A0A561UIN1</accession>
<dbReference type="Proteomes" id="UP000317940">
    <property type="component" value="Unassembled WGS sequence"/>
</dbReference>
<organism evidence="2 3">
    <name type="scientific">Kitasatospora viridis</name>
    <dbReference type="NCBI Taxonomy" id="281105"/>
    <lineage>
        <taxon>Bacteria</taxon>
        <taxon>Bacillati</taxon>
        <taxon>Actinomycetota</taxon>
        <taxon>Actinomycetes</taxon>
        <taxon>Kitasatosporales</taxon>
        <taxon>Streptomycetaceae</taxon>
        <taxon>Kitasatospora</taxon>
    </lineage>
</organism>
<dbReference type="RefSeq" id="WP_145905518.1">
    <property type="nucleotide sequence ID" value="NZ_BAAAMZ010000015.1"/>
</dbReference>
<protein>
    <recommendedName>
        <fullName evidence="4">Heparin binding hemagglutinin HbhA</fullName>
    </recommendedName>
</protein>
<feature type="region of interest" description="Disordered" evidence="1">
    <location>
        <begin position="124"/>
        <end position="200"/>
    </location>
</feature>
<evidence type="ECO:0000256" key="1">
    <source>
        <dbReference type="SAM" id="MobiDB-lite"/>
    </source>
</evidence>
<sequence length="200" mass="21167">MPSTEEIRNEIRKTLSDPTPLYALAGVGDLAYEKLREVPGRVEALAADRKAAQAAAVARLHEAQERLVGAQAKVADSVGTLPTDLKSLQEKAQGFALQQAGRAAGLAVRAKEVYDELAERGRTAVSRPGGATGESVTVERAEVVTLDTEGAGKRSDAAAEPVEPELAEAEVVEPEPERPTAKRAPRSRRNPGAEQPGTQE</sequence>
<evidence type="ECO:0008006" key="4">
    <source>
        <dbReference type="Google" id="ProtNLM"/>
    </source>
</evidence>
<keyword evidence="3" id="KW-1185">Reference proteome</keyword>
<feature type="compositionally biased region" description="Acidic residues" evidence="1">
    <location>
        <begin position="162"/>
        <end position="174"/>
    </location>
</feature>
<name>A0A561UIN1_9ACTN</name>
<dbReference type="OrthoDB" id="3872827at2"/>
<gene>
    <name evidence="2" type="ORF">FHX73_113056</name>
</gene>
<dbReference type="AlphaFoldDB" id="A0A561UIN1"/>
<comment type="caution">
    <text evidence="2">The sequence shown here is derived from an EMBL/GenBank/DDBJ whole genome shotgun (WGS) entry which is preliminary data.</text>
</comment>
<evidence type="ECO:0000313" key="3">
    <source>
        <dbReference type="Proteomes" id="UP000317940"/>
    </source>
</evidence>
<proteinExistence type="predicted"/>
<reference evidence="2 3" key="1">
    <citation type="submission" date="2019-06" db="EMBL/GenBank/DDBJ databases">
        <title>Sequencing the genomes of 1000 actinobacteria strains.</title>
        <authorList>
            <person name="Klenk H.-P."/>
        </authorList>
    </citation>
    <scope>NUCLEOTIDE SEQUENCE [LARGE SCALE GENOMIC DNA]</scope>
    <source>
        <strain evidence="2 3">DSM 44826</strain>
    </source>
</reference>
<evidence type="ECO:0000313" key="2">
    <source>
        <dbReference type="EMBL" id="TWF99215.1"/>
    </source>
</evidence>